<dbReference type="KEGG" id="lha:LHA_1377"/>
<sequence length="677" mass="76855">MLSSEKAAELLLDERKQRIGNGIDVSPALDNCFFHAYALHLLGNNEAFPKDLFDTNEFDAPEIKELKCHLKNEIPRAELTAASEKYLFEKTLILGVLLRSWFFAQLFRNERSRDARFHFTGKPQSDHDLRIITFLRIVKDYKEALYQDAKAPSNRARINLEGALNYCNTLSEMLETIEEAKEANETLSKTIILILKSIQILKEYTNQPPENSLEESQNILGEVSTLLQTVGSKLKILKVEESLVALVSDVQKLLNCNLLTEVYFEKSFREQSEEENIIYSSNQDFFCQDLIDKDEEFIKEYWIKIGYQKYCSKLSQAGTKMNYADFDSGMEIPYAIYSRLDGSNVVCDRENPIFELAIDAGAAHYWLLATHKSSELLQHYKSQHESYTKNRDKWLSGQKGLYEDSFLLEAIIPAYNLGANPLQALVQKVPAFLERLLSKKEEQHALEGTTVNAQETGNTLPVASDVAAQELRSSTMRKTDSTEAVASIRENSNNGQYDPLLFPDPLEPQIQEAADVSSSSMKDDIDPTLLDNEELRAFYSQLKQLETKAKELNDKRKQSLDYSLAADAARDLHSSLHRAFTTFIVSDDRKEAYESFSKDSLEAIKKHRSPLEKHRKEGGLFMQILGNVVLGILGLGIFYGAALVVNEAFTGRYAFFAPKTAQEVSKIEKMLPEIKVK</sequence>
<dbReference type="Proteomes" id="UP000032803">
    <property type="component" value="Chromosome I"/>
</dbReference>
<keyword evidence="2" id="KW-0472">Membrane</keyword>
<proteinExistence type="predicted"/>
<dbReference type="AlphaFoldDB" id="A0A0A8USA7"/>
<evidence type="ECO:0000313" key="4">
    <source>
        <dbReference type="Proteomes" id="UP000032803"/>
    </source>
</evidence>
<feature type="transmembrane region" description="Helical" evidence="2">
    <location>
        <begin position="620"/>
        <end position="645"/>
    </location>
</feature>
<dbReference type="PATRIC" id="fig|449.7.peg.544"/>
<keyword evidence="2" id="KW-0812">Transmembrane</keyword>
<organism evidence="3 4">
    <name type="scientific">Legionella hackeliae</name>
    <dbReference type="NCBI Taxonomy" id="449"/>
    <lineage>
        <taxon>Bacteria</taxon>
        <taxon>Pseudomonadati</taxon>
        <taxon>Pseudomonadota</taxon>
        <taxon>Gammaproteobacteria</taxon>
        <taxon>Legionellales</taxon>
        <taxon>Legionellaceae</taxon>
        <taxon>Legionella</taxon>
    </lineage>
</organism>
<gene>
    <name evidence="3" type="ORF">LHA_1377</name>
</gene>
<keyword evidence="2" id="KW-1133">Transmembrane helix</keyword>
<dbReference type="HOGENOM" id="CLU_405863_0_0_6"/>
<evidence type="ECO:0000313" key="3">
    <source>
        <dbReference type="EMBL" id="CEK10421.1"/>
    </source>
</evidence>
<evidence type="ECO:0008006" key="5">
    <source>
        <dbReference type="Google" id="ProtNLM"/>
    </source>
</evidence>
<feature type="coiled-coil region" evidence="1">
    <location>
        <begin position="535"/>
        <end position="562"/>
    </location>
</feature>
<dbReference type="EMBL" id="LN681225">
    <property type="protein sequence ID" value="CEK10421.1"/>
    <property type="molecule type" value="Genomic_DNA"/>
</dbReference>
<dbReference type="OrthoDB" id="5637108at2"/>
<name>A0A0A8USA7_LEGHA</name>
<dbReference type="RefSeq" id="WP_045105800.1">
    <property type="nucleotide sequence ID" value="NZ_LN681225.1"/>
</dbReference>
<evidence type="ECO:0000256" key="1">
    <source>
        <dbReference type="SAM" id="Coils"/>
    </source>
</evidence>
<dbReference type="STRING" id="449.LHA_1377"/>
<reference evidence="4" key="1">
    <citation type="submission" date="2014-09" db="EMBL/GenBank/DDBJ databases">
        <authorList>
            <person name="Gomez-Valero L."/>
        </authorList>
    </citation>
    <scope>NUCLEOTIDE SEQUENCE [LARGE SCALE GENOMIC DNA]</scope>
    <source>
        <strain evidence="4">ATCC35250</strain>
    </source>
</reference>
<accession>A0A0A8USA7</accession>
<protein>
    <recommendedName>
        <fullName evidence="5">Dot/Icm secretion system substrate</fullName>
    </recommendedName>
</protein>
<keyword evidence="1" id="KW-0175">Coiled coil</keyword>
<evidence type="ECO:0000256" key="2">
    <source>
        <dbReference type="SAM" id="Phobius"/>
    </source>
</evidence>
<keyword evidence="4" id="KW-1185">Reference proteome</keyword>